<dbReference type="EMBL" id="CP040017">
    <property type="protein sequence ID" value="QCP11128.1"/>
    <property type="molecule type" value="Genomic_DNA"/>
</dbReference>
<keyword evidence="1" id="KW-0472">Membrane</keyword>
<feature type="transmembrane region" description="Helical" evidence="1">
    <location>
        <begin position="35"/>
        <end position="54"/>
    </location>
</feature>
<dbReference type="OrthoDB" id="8724867at2"/>
<evidence type="ECO:0000256" key="1">
    <source>
        <dbReference type="SAM" id="Phobius"/>
    </source>
</evidence>
<name>A0A4P8HR93_9BURK</name>
<keyword evidence="1" id="KW-0812">Transmembrane</keyword>
<keyword evidence="1" id="KW-1133">Transmembrane helix</keyword>
<evidence type="ECO:0000313" key="2">
    <source>
        <dbReference type="EMBL" id="MBB3224824.1"/>
    </source>
</evidence>
<proteinExistence type="predicted"/>
<keyword evidence="4" id="KW-1185">Reference proteome</keyword>
<dbReference type="Proteomes" id="UP000584325">
    <property type="component" value="Unassembled WGS sequence"/>
</dbReference>
<evidence type="ECO:0000313" key="4">
    <source>
        <dbReference type="Proteomes" id="UP000298763"/>
    </source>
</evidence>
<evidence type="ECO:0000313" key="5">
    <source>
        <dbReference type="Proteomes" id="UP000584325"/>
    </source>
</evidence>
<dbReference type="EMBL" id="JACHXS010000014">
    <property type="protein sequence ID" value="MBB3224824.1"/>
    <property type="molecule type" value="Genomic_DNA"/>
</dbReference>
<dbReference type="Proteomes" id="UP000298763">
    <property type="component" value="Chromosome"/>
</dbReference>
<reference evidence="3 4" key="1">
    <citation type="submission" date="2019-05" db="EMBL/GenBank/DDBJ databases">
        <title>Draft Genome Sequences of Six Type Strains of the Genus Massilia.</title>
        <authorList>
            <person name="Miess H."/>
            <person name="Frediansyhah A."/>
            <person name="Gross H."/>
        </authorList>
    </citation>
    <scope>NUCLEOTIDE SEQUENCE [LARGE SCALE GENOMIC DNA]</scope>
    <source>
        <strain evidence="3 4">DSMZ 26121</strain>
    </source>
</reference>
<organism evidence="2 5">
    <name type="scientific">Pseudoduganella umbonata</name>
    <dbReference type="NCBI Taxonomy" id="864828"/>
    <lineage>
        <taxon>Bacteria</taxon>
        <taxon>Pseudomonadati</taxon>
        <taxon>Pseudomonadota</taxon>
        <taxon>Betaproteobacteria</taxon>
        <taxon>Burkholderiales</taxon>
        <taxon>Oxalobacteraceae</taxon>
        <taxon>Telluria group</taxon>
        <taxon>Pseudoduganella</taxon>
    </lineage>
</organism>
<protein>
    <submittedName>
        <fullName evidence="2">Uncharacterized protein</fullName>
    </submittedName>
</protein>
<dbReference type="RefSeq" id="WP_137313993.1">
    <property type="nucleotide sequence ID" value="NZ_CP040017.1"/>
</dbReference>
<evidence type="ECO:0000313" key="3">
    <source>
        <dbReference type="EMBL" id="QCP11128.1"/>
    </source>
</evidence>
<sequence>MDRSKPGRGILASLEHKAAETPRYSATTAPSRGRGAALIVAGGVLIGALLAWWLSNGPSPVIVHEALPPFAQAAPPRQEPAPMTQAAAAAIVDDVLPPVVARPPAVSPSLIAVLGPAPVTPAVMRRDRVAMAQPKPKPKPGVKQFAVSREQAFRPARTPADTDVALLSALVAHANDHDVVEARAGDSAASLLQRCRRVGGEEGRLCAIRICATRAGDAACHAD</sequence>
<accession>A0A4P8HR93</accession>
<reference evidence="2 5" key="2">
    <citation type="submission" date="2020-08" db="EMBL/GenBank/DDBJ databases">
        <title>Genomic Encyclopedia of Type Strains, Phase III (KMG-III): the genomes of soil and plant-associated and newly described type strains.</title>
        <authorList>
            <person name="Whitman W."/>
        </authorList>
    </citation>
    <scope>NUCLEOTIDE SEQUENCE [LARGE SCALE GENOMIC DNA]</scope>
    <source>
        <strain evidence="2 5">CECT 7753</strain>
    </source>
</reference>
<dbReference type="AlphaFoldDB" id="A0A4P8HR93"/>
<gene>
    <name evidence="3" type="ORF">FCL38_12440</name>
    <name evidence="2" type="ORF">FHS02_005690</name>
</gene>